<sequence length="95" mass="11458">MRPPRENHWQARHLPLYFECQSSACRAIAEDLRKSIAWSLDPCTNFYEYVCSGDHAKTNGYDHAMARYLREVHEVIRKYQTLGFFSRTDVSRWWW</sequence>
<evidence type="ECO:0000313" key="2">
    <source>
        <dbReference type="Proteomes" id="UP000821866"/>
    </source>
</evidence>
<dbReference type="VEuPathDB" id="VectorBase:LOC119184097"/>
<dbReference type="GO" id="GO:0006508">
    <property type="term" value="P:proteolysis"/>
    <property type="evidence" value="ECO:0007669"/>
    <property type="project" value="InterPro"/>
</dbReference>
<evidence type="ECO:0008006" key="3">
    <source>
        <dbReference type="Google" id="ProtNLM"/>
    </source>
</evidence>
<dbReference type="SUPFAM" id="SSF55486">
    <property type="entry name" value="Metalloproteases ('zincins'), catalytic domain"/>
    <property type="match status" value="1"/>
</dbReference>
<dbReference type="PROSITE" id="PS51885">
    <property type="entry name" value="NEPRILYSIN"/>
    <property type="match status" value="1"/>
</dbReference>
<name>A0A9J6ETR3_RHIMP</name>
<organism evidence="1 2">
    <name type="scientific">Rhipicephalus microplus</name>
    <name type="common">Cattle tick</name>
    <name type="synonym">Boophilus microplus</name>
    <dbReference type="NCBI Taxonomy" id="6941"/>
    <lineage>
        <taxon>Eukaryota</taxon>
        <taxon>Metazoa</taxon>
        <taxon>Ecdysozoa</taxon>
        <taxon>Arthropoda</taxon>
        <taxon>Chelicerata</taxon>
        <taxon>Arachnida</taxon>
        <taxon>Acari</taxon>
        <taxon>Parasitiformes</taxon>
        <taxon>Ixodida</taxon>
        <taxon>Ixodoidea</taxon>
        <taxon>Ixodidae</taxon>
        <taxon>Rhipicephalinae</taxon>
        <taxon>Rhipicephalus</taxon>
        <taxon>Boophilus</taxon>
    </lineage>
</organism>
<gene>
    <name evidence="1" type="ORF">HPB51_017301</name>
</gene>
<dbReference type="GO" id="GO:0004222">
    <property type="term" value="F:metalloendopeptidase activity"/>
    <property type="evidence" value="ECO:0007669"/>
    <property type="project" value="InterPro"/>
</dbReference>
<evidence type="ECO:0000313" key="1">
    <source>
        <dbReference type="EMBL" id="KAH8037801.1"/>
    </source>
</evidence>
<reference evidence="1" key="1">
    <citation type="journal article" date="2020" name="Cell">
        <title>Large-Scale Comparative Analyses of Tick Genomes Elucidate Their Genetic Diversity and Vector Capacities.</title>
        <authorList>
            <consortium name="Tick Genome and Microbiome Consortium (TIGMIC)"/>
            <person name="Jia N."/>
            <person name="Wang J."/>
            <person name="Shi W."/>
            <person name="Du L."/>
            <person name="Sun Y."/>
            <person name="Zhan W."/>
            <person name="Jiang J.F."/>
            <person name="Wang Q."/>
            <person name="Zhang B."/>
            <person name="Ji P."/>
            <person name="Bell-Sakyi L."/>
            <person name="Cui X.M."/>
            <person name="Yuan T.T."/>
            <person name="Jiang B.G."/>
            <person name="Yang W.F."/>
            <person name="Lam T.T."/>
            <person name="Chang Q.C."/>
            <person name="Ding S.J."/>
            <person name="Wang X.J."/>
            <person name="Zhu J.G."/>
            <person name="Ruan X.D."/>
            <person name="Zhao L."/>
            <person name="Wei J.T."/>
            <person name="Ye R.Z."/>
            <person name="Que T.C."/>
            <person name="Du C.H."/>
            <person name="Zhou Y.H."/>
            <person name="Cheng J.X."/>
            <person name="Dai P.F."/>
            <person name="Guo W.B."/>
            <person name="Han X.H."/>
            <person name="Huang E.J."/>
            <person name="Li L.F."/>
            <person name="Wei W."/>
            <person name="Gao Y.C."/>
            <person name="Liu J.Z."/>
            <person name="Shao H.Z."/>
            <person name="Wang X."/>
            <person name="Wang C.C."/>
            <person name="Yang T.C."/>
            <person name="Huo Q.B."/>
            <person name="Li W."/>
            <person name="Chen H.Y."/>
            <person name="Chen S.E."/>
            <person name="Zhou L.G."/>
            <person name="Ni X.B."/>
            <person name="Tian J.H."/>
            <person name="Sheng Y."/>
            <person name="Liu T."/>
            <person name="Pan Y.S."/>
            <person name="Xia L.Y."/>
            <person name="Li J."/>
            <person name="Zhao F."/>
            <person name="Cao W.C."/>
        </authorList>
    </citation>
    <scope>NUCLEOTIDE SEQUENCE</scope>
    <source>
        <strain evidence="1">Rmic-2018</strain>
    </source>
</reference>
<comment type="caution">
    <text evidence="1">The sequence shown here is derived from an EMBL/GenBank/DDBJ whole genome shotgun (WGS) entry which is preliminary data.</text>
</comment>
<reference evidence="1" key="2">
    <citation type="submission" date="2021-09" db="EMBL/GenBank/DDBJ databases">
        <authorList>
            <person name="Jia N."/>
            <person name="Wang J."/>
            <person name="Shi W."/>
            <person name="Du L."/>
            <person name="Sun Y."/>
            <person name="Zhan W."/>
            <person name="Jiang J."/>
            <person name="Wang Q."/>
            <person name="Zhang B."/>
            <person name="Ji P."/>
            <person name="Sakyi L.B."/>
            <person name="Cui X."/>
            <person name="Yuan T."/>
            <person name="Jiang B."/>
            <person name="Yang W."/>
            <person name="Lam T.T.-Y."/>
            <person name="Chang Q."/>
            <person name="Ding S."/>
            <person name="Wang X."/>
            <person name="Zhu J."/>
            <person name="Ruan X."/>
            <person name="Zhao L."/>
            <person name="Wei J."/>
            <person name="Que T."/>
            <person name="Du C."/>
            <person name="Cheng J."/>
            <person name="Dai P."/>
            <person name="Han X."/>
            <person name="Huang E."/>
            <person name="Gao Y."/>
            <person name="Liu J."/>
            <person name="Shao H."/>
            <person name="Ye R."/>
            <person name="Li L."/>
            <person name="Wei W."/>
            <person name="Wang X."/>
            <person name="Wang C."/>
            <person name="Huo Q."/>
            <person name="Li W."/>
            <person name="Guo W."/>
            <person name="Chen H."/>
            <person name="Chen S."/>
            <person name="Zhou L."/>
            <person name="Zhou L."/>
            <person name="Ni X."/>
            <person name="Tian J."/>
            <person name="Zhou Y."/>
            <person name="Sheng Y."/>
            <person name="Liu T."/>
            <person name="Pan Y."/>
            <person name="Xia L."/>
            <person name="Li J."/>
            <person name="Zhao F."/>
            <person name="Cao W."/>
        </authorList>
    </citation>
    <scope>NUCLEOTIDE SEQUENCE</scope>
    <source>
        <strain evidence="1">Rmic-2018</strain>
        <tissue evidence="1">Larvae</tissue>
    </source>
</reference>
<protein>
    <recommendedName>
        <fullName evidence="3">Peptidase M13 N-terminal domain-containing protein</fullName>
    </recommendedName>
</protein>
<dbReference type="EMBL" id="JABSTU010000002">
    <property type="protein sequence ID" value="KAH8037801.1"/>
    <property type="molecule type" value="Genomic_DNA"/>
</dbReference>
<dbReference type="AlphaFoldDB" id="A0A9J6ETR3"/>
<dbReference type="InterPro" id="IPR000718">
    <property type="entry name" value="Peptidase_M13"/>
</dbReference>
<dbReference type="Gene3D" id="3.40.390.10">
    <property type="entry name" value="Collagenase (Catalytic Domain)"/>
    <property type="match status" value="1"/>
</dbReference>
<proteinExistence type="predicted"/>
<dbReference type="Proteomes" id="UP000821866">
    <property type="component" value="Chromosome 10"/>
</dbReference>
<dbReference type="InterPro" id="IPR024079">
    <property type="entry name" value="MetalloPept_cat_dom_sf"/>
</dbReference>
<accession>A0A9J6ETR3</accession>
<keyword evidence="2" id="KW-1185">Reference proteome</keyword>